<dbReference type="AlphaFoldDB" id="A0A846LQT3"/>
<dbReference type="Proteomes" id="UP000552836">
    <property type="component" value="Unassembled WGS sequence"/>
</dbReference>
<evidence type="ECO:0000256" key="3">
    <source>
        <dbReference type="ARBA" id="ARBA00022729"/>
    </source>
</evidence>
<keyword evidence="3 4" id="KW-0732">Signal</keyword>
<evidence type="ECO:0000259" key="5">
    <source>
        <dbReference type="Pfam" id="PF09084"/>
    </source>
</evidence>
<dbReference type="GO" id="GO:0042597">
    <property type="term" value="C:periplasmic space"/>
    <property type="evidence" value="ECO:0007669"/>
    <property type="project" value="UniProtKB-SubCell"/>
</dbReference>
<proteinExistence type="inferred from homology"/>
<comment type="subcellular location">
    <subcellularLocation>
        <location evidence="1">Periplasm</location>
    </subcellularLocation>
</comment>
<dbReference type="PROSITE" id="PS51257">
    <property type="entry name" value="PROKAR_LIPOPROTEIN"/>
    <property type="match status" value="1"/>
</dbReference>
<sequence length="332" mass="34085">MRRTSKSSMVLGSMVIGALVLAGCGGGDDDAAEPAASGAGSAELTTVRVGAIPIVDVAPLYLGQEVGIFADHGLEVEPFLAQGGAAIVPAVLSGEAEFGFSNITSLLQAESRDVPLALVAPGSAASGDPAADFAAVIVPADSPVQEPADLAGTRVAINSINNISDTVVRETVRQDGGDPSSIQFVELAFPNMVAAVADGSVDAAFAVEPFATVGVSQGMRVVAAPYTLTDEALTVAGYFTSDQYAAEEPETVQAFADAMAEAQQYATEHPDAVREVLGSYTNIEPAIAQELTLPSYQTEVDRGSVERLLELGVEDGIIPEGVDLDNVFADLQ</sequence>
<dbReference type="InterPro" id="IPR015168">
    <property type="entry name" value="SsuA/THI5"/>
</dbReference>
<dbReference type="EMBL" id="JAAMPA010000003">
    <property type="protein sequence ID" value="NIH69906.1"/>
    <property type="molecule type" value="Genomic_DNA"/>
</dbReference>
<reference evidence="6 7" key="1">
    <citation type="submission" date="2020-02" db="EMBL/GenBank/DDBJ databases">
        <title>Sequencing the genomes of 1000 actinobacteria strains.</title>
        <authorList>
            <person name="Klenk H.-P."/>
        </authorList>
    </citation>
    <scope>NUCLEOTIDE SEQUENCE [LARGE SCALE GENOMIC DNA]</scope>
    <source>
        <strain evidence="6 7">DSM 45201</strain>
    </source>
</reference>
<dbReference type="RefSeq" id="WP_208383946.1">
    <property type="nucleotide sequence ID" value="NZ_BAABJU010000011.1"/>
</dbReference>
<dbReference type="Pfam" id="PF09084">
    <property type="entry name" value="NMT1"/>
    <property type="match status" value="1"/>
</dbReference>
<evidence type="ECO:0000313" key="7">
    <source>
        <dbReference type="Proteomes" id="UP000552836"/>
    </source>
</evidence>
<evidence type="ECO:0000256" key="2">
    <source>
        <dbReference type="ARBA" id="ARBA00010742"/>
    </source>
</evidence>
<dbReference type="SUPFAM" id="SSF53850">
    <property type="entry name" value="Periplasmic binding protein-like II"/>
    <property type="match status" value="1"/>
</dbReference>
<comment type="similarity">
    <text evidence="2">Belongs to the bacterial solute-binding protein SsuA/TauA family.</text>
</comment>
<gene>
    <name evidence="6" type="ORF">FB380_004404</name>
</gene>
<evidence type="ECO:0000256" key="1">
    <source>
        <dbReference type="ARBA" id="ARBA00004418"/>
    </source>
</evidence>
<feature type="chain" id="PRO_5039678493" evidence="4">
    <location>
        <begin position="23"/>
        <end position="332"/>
    </location>
</feature>
<dbReference type="PANTHER" id="PTHR30024">
    <property type="entry name" value="ALIPHATIC SULFONATES-BINDING PROTEIN-RELATED"/>
    <property type="match status" value="1"/>
</dbReference>
<protein>
    <submittedName>
        <fullName evidence="6">NitT/TauT family transport system substrate-binding protein</fullName>
    </submittedName>
</protein>
<comment type="caution">
    <text evidence="6">The sequence shown here is derived from an EMBL/GenBank/DDBJ whole genome shotgun (WGS) entry which is preliminary data.</text>
</comment>
<organism evidence="6 7">
    <name type="scientific">Modestobacter marinus</name>
    <dbReference type="NCBI Taxonomy" id="477641"/>
    <lineage>
        <taxon>Bacteria</taxon>
        <taxon>Bacillati</taxon>
        <taxon>Actinomycetota</taxon>
        <taxon>Actinomycetes</taxon>
        <taxon>Geodermatophilales</taxon>
        <taxon>Geodermatophilaceae</taxon>
        <taxon>Modestobacter</taxon>
    </lineage>
</organism>
<name>A0A846LQT3_9ACTN</name>
<dbReference type="PANTHER" id="PTHR30024:SF47">
    <property type="entry name" value="TAURINE-BINDING PERIPLASMIC PROTEIN"/>
    <property type="match status" value="1"/>
</dbReference>
<feature type="signal peptide" evidence="4">
    <location>
        <begin position="1"/>
        <end position="22"/>
    </location>
</feature>
<dbReference type="Gene3D" id="3.40.190.10">
    <property type="entry name" value="Periplasmic binding protein-like II"/>
    <property type="match status" value="2"/>
</dbReference>
<accession>A0A846LQT3</accession>
<feature type="domain" description="SsuA/THI5-like" evidence="5">
    <location>
        <begin position="56"/>
        <end position="272"/>
    </location>
</feature>
<evidence type="ECO:0000313" key="6">
    <source>
        <dbReference type="EMBL" id="NIH69906.1"/>
    </source>
</evidence>
<evidence type="ECO:0000256" key="4">
    <source>
        <dbReference type="SAM" id="SignalP"/>
    </source>
</evidence>